<reference evidence="2" key="1">
    <citation type="journal article" date="2015" name="PLoS Genet.">
        <title>Genome Sequence and Transcriptome Analyses of Chrysochromulina tobin: Metabolic Tools for Enhanced Algal Fitness in the Prominent Order Prymnesiales (Haptophyceae).</title>
        <authorList>
            <person name="Hovde B.T."/>
            <person name="Deodato C.R."/>
            <person name="Hunsperger H.M."/>
            <person name="Ryken S.A."/>
            <person name="Yost W."/>
            <person name="Jha R.K."/>
            <person name="Patterson J."/>
            <person name="Monnat R.J. Jr."/>
            <person name="Barlow S.B."/>
            <person name="Starkenburg S.R."/>
            <person name="Cattolico R.A."/>
        </authorList>
    </citation>
    <scope>NUCLEOTIDE SEQUENCE</scope>
    <source>
        <strain evidence="2">CCMP291</strain>
    </source>
</reference>
<evidence type="ECO:0000313" key="1">
    <source>
        <dbReference type="EMBL" id="KOO32753.1"/>
    </source>
</evidence>
<sequence>MALSVTSKRAAQTLCTRKAAALLLDSVVAEGNVTAPTLPPTGLKTGLPARSRWMRCEQQIHMKHAATTATTMAMTAPTESTSLISPSDRFCAITCGAAVISVTVTGTPAIWSTCSSDAALWKRPPGAVRPTAADTAATGVGYTISTAMFTDAAVTEMITQSTGTPACAAKAARITAWRAAV</sequence>
<organism evidence="1 2">
    <name type="scientific">Chrysochromulina tobinii</name>
    <dbReference type="NCBI Taxonomy" id="1460289"/>
    <lineage>
        <taxon>Eukaryota</taxon>
        <taxon>Haptista</taxon>
        <taxon>Haptophyta</taxon>
        <taxon>Prymnesiophyceae</taxon>
        <taxon>Prymnesiales</taxon>
        <taxon>Chrysochromulinaceae</taxon>
        <taxon>Chrysochromulina</taxon>
    </lineage>
</organism>
<protein>
    <submittedName>
        <fullName evidence="1">Uncharacterized protein</fullName>
    </submittedName>
</protein>
<comment type="caution">
    <text evidence="1">The sequence shown here is derived from an EMBL/GenBank/DDBJ whole genome shotgun (WGS) entry which is preliminary data.</text>
</comment>
<keyword evidence="2" id="KW-1185">Reference proteome</keyword>
<evidence type="ECO:0000313" key="2">
    <source>
        <dbReference type="Proteomes" id="UP000037460"/>
    </source>
</evidence>
<name>A0A0M0K2Y5_9EUKA</name>
<gene>
    <name evidence="1" type="ORF">Ctob_011401</name>
</gene>
<dbReference type="AlphaFoldDB" id="A0A0M0K2Y5"/>
<proteinExistence type="predicted"/>
<accession>A0A0M0K2Y5</accession>
<dbReference type="EMBL" id="JWZX01001691">
    <property type="protein sequence ID" value="KOO32753.1"/>
    <property type="molecule type" value="Genomic_DNA"/>
</dbReference>
<dbReference type="Proteomes" id="UP000037460">
    <property type="component" value="Unassembled WGS sequence"/>
</dbReference>